<evidence type="ECO:0000313" key="3">
    <source>
        <dbReference type="Proteomes" id="UP001292094"/>
    </source>
</evidence>
<organism evidence="2 3">
    <name type="scientific">Petrolisthes manimaculis</name>
    <dbReference type="NCBI Taxonomy" id="1843537"/>
    <lineage>
        <taxon>Eukaryota</taxon>
        <taxon>Metazoa</taxon>
        <taxon>Ecdysozoa</taxon>
        <taxon>Arthropoda</taxon>
        <taxon>Crustacea</taxon>
        <taxon>Multicrustacea</taxon>
        <taxon>Malacostraca</taxon>
        <taxon>Eumalacostraca</taxon>
        <taxon>Eucarida</taxon>
        <taxon>Decapoda</taxon>
        <taxon>Pleocyemata</taxon>
        <taxon>Anomura</taxon>
        <taxon>Galatheoidea</taxon>
        <taxon>Porcellanidae</taxon>
        <taxon>Petrolisthes</taxon>
    </lineage>
</organism>
<dbReference type="EMBL" id="JAWZYT010000811">
    <property type="protein sequence ID" value="KAK4318650.1"/>
    <property type="molecule type" value="Genomic_DNA"/>
</dbReference>
<evidence type="ECO:0000256" key="1">
    <source>
        <dbReference type="SAM" id="SignalP"/>
    </source>
</evidence>
<reference evidence="2" key="1">
    <citation type="submission" date="2023-11" db="EMBL/GenBank/DDBJ databases">
        <title>Genome assemblies of two species of porcelain crab, Petrolisthes cinctipes and Petrolisthes manimaculis (Anomura: Porcellanidae).</title>
        <authorList>
            <person name="Angst P."/>
        </authorList>
    </citation>
    <scope>NUCLEOTIDE SEQUENCE</scope>
    <source>
        <strain evidence="2">PB745_02</strain>
        <tissue evidence="2">Gill</tissue>
    </source>
</reference>
<accession>A0AAE1UGV5</accession>
<name>A0AAE1UGV5_9EUCA</name>
<keyword evidence="1" id="KW-0732">Signal</keyword>
<feature type="chain" id="PRO_5041962713" evidence="1">
    <location>
        <begin position="24"/>
        <end position="241"/>
    </location>
</feature>
<protein>
    <submittedName>
        <fullName evidence="2">Uncharacterized protein</fullName>
    </submittedName>
</protein>
<dbReference type="AlphaFoldDB" id="A0AAE1UGV5"/>
<sequence>MVFPPRFRLLILSLLVTLTTAQTQNIIDDHPAALGGGRAWRYVGTRKGEARTESYTTLLPFSNTEEKGNHCALNIKVPPGKMVEVEFTFSIGVTDRCVSTTSGPNSLGRACCGQQSRLEIEAMSDIYVITDIPLGETWTAKVKFDTPDLPSTTNWTPPSFVTPSFPFVQVPSFPTLPYPSQPLPNYTLPPNFSQMFPTLPTLPYPSQPLPNFTLPPNFFNSFNIPRSFRALIGVSLKCISS</sequence>
<comment type="caution">
    <text evidence="2">The sequence shown here is derived from an EMBL/GenBank/DDBJ whole genome shotgun (WGS) entry which is preliminary data.</text>
</comment>
<dbReference type="Proteomes" id="UP001292094">
    <property type="component" value="Unassembled WGS sequence"/>
</dbReference>
<keyword evidence="3" id="KW-1185">Reference proteome</keyword>
<proteinExistence type="predicted"/>
<feature type="signal peptide" evidence="1">
    <location>
        <begin position="1"/>
        <end position="23"/>
    </location>
</feature>
<gene>
    <name evidence="2" type="ORF">Pmani_010344</name>
</gene>
<evidence type="ECO:0000313" key="2">
    <source>
        <dbReference type="EMBL" id="KAK4318650.1"/>
    </source>
</evidence>